<evidence type="ECO:0008006" key="4">
    <source>
        <dbReference type="Google" id="ProtNLM"/>
    </source>
</evidence>
<feature type="region of interest" description="Disordered" evidence="1">
    <location>
        <begin position="71"/>
        <end position="106"/>
    </location>
</feature>
<keyword evidence="3" id="KW-1185">Reference proteome</keyword>
<organism evidence="2 3">
    <name type="scientific">Salininema proteolyticum</name>
    <dbReference type="NCBI Taxonomy" id="1607685"/>
    <lineage>
        <taxon>Bacteria</taxon>
        <taxon>Bacillati</taxon>
        <taxon>Actinomycetota</taxon>
        <taxon>Actinomycetes</taxon>
        <taxon>Glycomycetales</taxon>
        <taxon>Glycomycetaceae</taxon>
        <taxon>Salininema</taxon>
    </lineage>
</organism>
<accession>A0ABV8TZM1</accession>
<proteinExistence type="predicted"/>
<gene>
    <name evidence="2" type="ORF">ACFPET_12635</name>
</gene>
<evidence type="ECO:0000313" key="3">
    <source>
        <dbReference type="Proteomes" id="UP001595823"/>
    </source>
</evidence>
<dbReference type="EMBL" id="JBHSDK010000015">
    <property type="protein sequence ID" value="MFC4336052.1"/>
    <property type="molecule type" value="Genomic_DNA"/>
</dbReference>
<evidence type="ECO:0000256" key="1">
    <source>
        <dbReference type="SAM" id="MobiDB-lite"/>
    </source>
</evidence>
<sequence>MSLATESERFSTAAPDEMPAPAIGEGDWLPFSLEFATRIETEARDVPWQFDVDQQVNVDTDGVPVFTVPSAMTYNTTGPSPDGGPNTGGEEYNPDFHGGDDDECRF</sequence>
<reference evidence="3" key="1">
    <citation type="journal article" date="2019" name="Int. J. Syst. Evol. Microbiol.">
        <title>The Global Catalogue of Microorganisms (GCM) 10K type strain sequencing project: providing services to taxonomists for standard genome sequencing and annotation.</title>
        <authorList>
            <consortium name="The Broad Institute Genomics Platform"/>
            <consortium name="The Broad Institute Genome Sequencing Center for Infectious Disease"/>
            <person name="Wu L."/>
            <person name="Ma J."/>
        </authorList>
    </citation>
    <scope>NUCLEOTIDE SEQUENCE [LARGE SCALE GENOMIC DNA]</scope>
    <source>
        <strain evidence="3">IBRC-M 10908</strain>
    </source>
</reference>
<dbReference type="RefSeq" id="WP_380621502.1">
    <property type="nucleotide sequence ID" value="NZ_JBHSDK010000015.1"/>
</dbReference>
<feature type="region of interest" description="Disordered" evidence="1">
    <location>
        <begin position="1"/>
        <end position="25"/>
    </location>
</feature>
<dbReference type="Proteomes" id="UP001595823">
    <property type="component" value="Unassembled WGS sequence"/>
</dbReference>
<comment type="caution">
    <text evidence="2">The sequence shown here is derived from an EMBL/GenBank/DDBJ whole genome shotgun (WGS) entry which is preliminary data.</text>
</comment>
<evidence type="ECO:0000313" key="2">
    <source>
        <dbReference type="EMBL" id="MFC4336052.1"/>
    </source>
</evidence>
<protein>
    <recommendedName>
        <fullName evidence="4">ATP-grasp target RiPP</fullName>
    </recommendedName>
</protein>
<name>A0ABV8TZM1_9ACTN</name>